<dbReference type="EMBL" id="JBHSZG010000001">
    <property type="protein sequence ID" value="MFC7136180.1"/>
    <property type="molecule type" value="Genomic_DNA"/>
</dbReference>
<dbReference type="Proteomes" id="UP001596368">
    <property type="component" value="Unassembled WGS sequence"/>
</dbReference>
<evidence type="ECO:0000313" key="3">
    <source>
        <dbReference type="Proteomes" id="UP001596368"/>
    </source>
</evidence>
<gene>
    <name evidence="2" type="ORF">ACFQRB_05635</name>
</gene>
<reference evidence="2 3" key="1">
    <citation type="journal article" date="2019" name="Int. J. Syst. Evol. Microbiol.">
        <title>The Global Catalogue of Microorganisms (GCM) 10K type strain sequencing project: providing services to taxonomists for standard genome sequencing and annotation.</title>
        <authorList>
            <consortium name="The Broad Institute Genomics Platform"/>
            <consortium name="The Broad Institute Genome Sequencing Center for Infectious Disease"/>
            <person name="Wu L."/>
            <person name="Ma J."/>
        </authorList>
    </citation>
    <scope>NUCLEOTIDE SEQUENCE [LARGE SCALE GENOMIC DNA]</scope>
    <source>
        <strain evidence="2 3">DT92</strain>
    </source>
</reference>
<keyword evidence="1" id="KW-0472">Membrane</keyword>
<sequence length="81" mass="8142">MVLGDAPLVPVAIAGGIGLFLLAAGLREGYRTVGLWRSRPVAIGDLSAASGAVTVSGRAERLDATTRAPLTGTDCLAYACA</sequence>
<feature type="transmembrane region" description="Helical" evidence="1">
    <location>
        <begin position="6"/>
        <end position="26"/>
    </location>
</feature>
<evidence type="ECO:0000313" key="2">
    <source>
        <dbReference type="EMBL" id="MFC7136180.1"/>
    </source>
</evidence>
<protein>
    <submittedName>
        <fullName evidence="2">Uncharacterized protein</fullName>
    </submittedName>
</protein>
<proteinExistence type="predicted"/>
<keyword evidence="3" id="KW-1185">Reference proteome</keyword>
<comment type="caution">
    <text evidence="2">The sequence shown here is derived from an EMBL/GenBank/DDBJ whole genome shotgun (WGS) entry which is preliminary data.</text>
</comment>
<keyword evidence="1" id="KW-1133">Transmembrane helix</keyword>
<organism evidence="2 3">
    <name type="scientific">Halobaculum litoreum</name>
    <dbReference type="NCBI Taxonomy" id="3031998"/>
    <lineage>
        <taxon>Archaea</taxon>
        <taxon>Methanobacteriati</taxon>
        <taxon>Methanobacteriota</taxon>
        <taxon>Stenosarchaea group</taxon>
        <taxon>Halobacteria</taxon>
        <taxon>Halobacteriales</taxon>
        <taxon>Haloferacaceae</taxon>
        <taxon>Halobaculum</taxon>
    </lineage>
</organism>
<name>A0ABD5XSZ7_9EURY</name>
<dbReference type="AlphaFoldDB" id="A0ABD5XSZ7"/>
<accession>A0ABD5XSZ7</accession>
<evidence type="ECO:0000256" key="1">
    <source>
        <dbReference type="SAM" id="Phobius"/>
    </source>
</evidence>
<keyword evidence="1" id="KW-0812">Transmembrane</keyword>